<sequence length="172" mass="19546">MQNSIVLCAEKSHSLENDKAPIKKQRSKVKQNVKAGEKKQHPNPSNAGNLAPHIIQAANRLAAPAPVFSEYVLANIKNSNNLVRLRIEENVRVSNSFNEKRASIERSIIRSKLPMHEKTSSKPKKNKSRGRIHTQRAPFQRQISRGKNNWDVSPKSNHRRHPPAVPVRRTPR</sequence>
<organism evidence="1 2">
    <name type="scientific">Cenococcum geophilum 1.58</name>
    <dbReference type="NCBI Taxonomy" id="794803"/>
    <lineage>
        <taxon>Eukaryota</taxon>
        <taxon>Fungi</taxon>
        <taxon>Dikarya</taxon>
        <taxon>Ascomycota</taxon>
        <taxon>Pezizomycotina</taxon>
        <taxon>Dothideomycetes</taxon>
        <taxon>Pleosporomycetidae</taxon>
        <taxon>Gloniales</taxon>
        <taxon>Gloniaceae</taxon>
        <taxon>Cenococcum</taxon>
    </lineage>
</organism>
<evidence type="ECO:0000313" key="1">
    <source>
        <dbReference type="EMBL" id="OCK87844.1"/>
    </source>
</evidence>
<evidence type="ECO:0000313" key="2">
    <source>
        <dbReference type="Proteomes" id="UP000250078"/>
    </source>
</evidence>
<dbReference type="EMBL" id="KV748254">
    <property type="protein sequence ID" value="OCK87844.1"/>
    <property type="molecule type" value="Genomic_DNA"/>
</dbReference>
<name>A0ACC8ENC2_9PEZI</name>
<protein>
    <submittedName>
        <fullName evidence="1">Uncharacterized protein</fullName>
    </submittedName>
</protein>
<proteinExistence type="predicted"/>
<accession>A0ACC8ENC2</accession>
<keyword evidence="2" id="KW-1185">Reference proteome</keyword>
<dbReference type="Proteomes" id="UP000250078">
    <property type="component" value="Unassembled WGS sequence"/>
</dbReference>
<gene>
    <name evidence="1" type="ORF">K441DRAFT_337230</name>
</gene>
<reference evidence="1 2" key="1">
    <citation type="journal article" date="2016" name="Nat. Commun.">
        <title>Ectomycorrhizal ecology is imprinted in the genome of the dominant symbiotic fungus Cenococcum geophilum.</title>
        <authorList>
            <consortium name="DOE Joint Genome Institute"/>
            <person name="Peter M."/>
            <person name="Kohler A."/>
            <person name="Ohm R.A."/>
            <person name="Kuo A."/>
            <person name="Krutzmann J."/>
            <person name="Morin E."/>
            <person name="Arend M."/>
            <person name="Barry K.W."/>
            <person name="Binder M."/>
            <person name="Choi C."/>
            <person name="Clum A."/>
            <person name="Copeland A."/>
            <person name="Grisel N."/>
            <person name="Haridas S."/>
            <person name="Kipfer T."/>
            <person name="LaButti K."/>
            <person name="Lindquist E."/>
            <person name="Lipzen A."/>
            <person name="Maire R."/>
            <person name="Meier B."/>
            <person name="Mihaltcheva S."/>
            <person name="Molinier V."/>
            <person name="Murat C."/>
            <person name="Poggeler S."/>
            <person name="Quandt C.A."/>
            <person name="Sperisen C."/>
            <person name="Tritt A."/>
            <person name="Tisserant E."/>
            <person name="Crous P.W."/>
            <person name="Henrissat B."/>
            <person name="Nehls U."/>
            <person name="Egli S."/>
            <person name="Spatafora J.W."/>
            <person name="Grigoriev I.V."/>
            <person name="Martin F.M."/>
        </authorList>
    </citation>
    <scope>NUCLEOTIDE SEQUENCE [LARGE SCALE GENOMIC DNA]</scope>
    <source>
        <strain evidence="1 2">1.58</strain>
    </source>
</reference>